<reference evidence="1 2" key="1">
    <citation type="submission" date="2023-03" db="EMBL/GenBank/DDBJ databases">
        <title>WGS of Gossypium arboreum.</title>
        <authorList>
            <person name="Yu D."/>
        </authorList>
    </citation>
    <scope>NUCLEOTIDE SEQUENCE [LARGE SCALE GENOMIC DNA]</scope>
    <source>
        <tissue evidence="1">Leaf</tissue>
    </source>
</reference>
<accession>A0ABR0NSX9</accession>
<proteinExistence type="predicted"/>
<protein>
    <recommendedName>
        <fullName evidence="3">Reverse transcriptase</fullName>
    </recommendedName>
</protein>
<evidence type="ECO:0000313" key="2">
    <source>
        <dbReference type="Proteomes" id="UP001358586"/>
    </source>
</evidence>
<gene>
    <name evidence="1" type="ORF">PVK06_032089</name>
</gene>
<name>A0ABR0NSX9_GOSAR</name>
<keyword evidence="2" id="KW-1185">Reference proteome</keyword>
<comment type="caution">
    <text evidence="1">The sequence shown here is derived from an EMBL/GenBank/DDBJ whole genome shotgun (WGS) entry which is preliminary data.</text>
</comment>
<dbReference type="Proteomes" id="UP001358586">
    <property type="component" value="Chromosome 9"/>
</dbReference>
<organism evidence="1 2">
    <name type="scientific">Gossypium arboreum</name>
    <name type="common">Tree cotton</name>
    <name type="synonym">Gossypium nanking</name>
    <dbReference type="NCBI Taxonomy" id="29729"/>
    <lineage>
        <taxon>Eukaryota</taxon>
        <taxon>Viridiplantae</taxon>
        <taxon>Streptophyta</taxon>
        <taxon>Embryophyta</taxon>
        <taxon>Tracheophyta</taxon>
        <taxon>Spermatophyta</taxon>
        <taxon>Magnoliopsida</taxon>
        <taxon>eudicotyledons</taxon>
        <taxon>Gunneridae</taxon>
        <taxon>Pentapetalae</taxon>
        <taxon>rosids</taxon>
        <taxon>malvids</taxon>
        <taxon>Malvales</taxon>
        <taxon>Malvaceae</taxon>
        <taxon>Malvoideae</taxon>
        <taxon>Gossypium</taxon>
    </lineage>
</organism>
<sequence length="195" mass="22312">MLFTHSSFNVAGLKLSSMLFYKNNPMFTTWKNETFRKGILEEGNNNILITLIPKCQCALSISQFRPISLCNTVYKIITKIMVARIQSILQTIILHVQEVDSRTTRTIKRALANFMEESSQSICFQKSRIVFSSKRLARNKEATNALNIKEAQDLGEYLGFAIHSKRVSKLDHEFIVNKVRAKLCSWKANMLSQMG</sequence>
<evidence type="ECO:0008006" key="3">
    <source>
        <dbReference type="Google" id="ProtNLM"/>
    </source>
</evidence>
<evidence type="ECO:0000313" key="1">
    <source>
        <dbReference type="EMBL" id="KAK5804440.1"/>
    </source>
</evidence>
<dbReference type="EMBL" id="JARKNE010000009">
    <property type="protein sequence ID" value="KAK5804440.1"/>
    <property type="molecule type" value="Genomic_DNA"/>
</dbReference>